<evidence type="ECO:0000313" key="2">
    <source>
        <dbReference type="Proteomes" id="UP000777774"/>
    </source>
</evidence>
<name>A0ABX1K2P0_9CELL</name>
<reference evidence="1 2" key="1">
    <citation type="submission" date="2020-04" db="EMBL/GenBank/DDBJ databases">
        <title>MicrobeNet Type strains.</title>
        <authorList>
            <person name="Nicholson A.C."/>
        </authorList>
    </citation>
    <scope>NUCLEOTIDE SEQUENCE [LARGE SCALE GENOMIC DNA]</scope>
    <source>
        <strain evidence="1 2">ATCC BAA-787</strain>
    </source>
</reference>
<dbReference type="Proteomes" id="UP000777774">
    <property type="component" value="Unassembled WGS sequence"/>
</dbReference>
<accession>A0ABX1K2P0</accession>
<organism evidence="1 2">
    <name type="scientific">Cellulomonas septica</name>
    <dbReference type="NCBI Taxonomy" id="285080"/>
    <lineage>
        <taxon>Bacteria</taxon>
        <taxon>Bacillati</taxon>
        <taxon>Actinomycetota</taxon>
        <taxon>Actinomycetes</taxon>
        <taxon>Micrococcales</taxon>
        <taxon>Cellulomonadaceae</taxon>
        <taxon>Cellulomonas</taxon>
    </lineage>
</organism>
<evidence type="ECO:0000313" key="1">
    <source>
        <dbReference type="EMBL" id="NKY40838.1"/>
    </source>
</evidence>
<dbReference type="RefSeq" id="WP_168679899.1">
    <property type="nucleotide sequence ID" value="NZ_JAAXOY010000475.1"/>
</dbReference>
<proteinExistence type="predicted"/>
<gene>
    <name evidence="1" type="ORF">HGA02_15285</name>
</gene>
<dbReference type="PROSITE" id="PS51257">
    <property type="entry name" value="PROKAR_LIPOPROTEIN"/>
    <property type="match status" value="1"/>
</dbReference>
<keyword evidence="2" id="KW-1185">Reference proteome</keyword>
<comment type="caution">
    <text evidence="1">The sequence shown here is derived from an EMBL/GenBank/DDBJ whole genome shotgun (WGS) entry which is preliminary data.</text>
</comment>
<protein>
    <recommendedName>
        <fullName evidence="3">Lipoprotein</fullName>
    </recommendedName>
</protein>
<sequence>MRVPLRAWASAGATVVGASVLVAVLSGCGDEPPSGPVPGAAEARERWADGGVDSYAFALTSSCGERLLIGSYRVTVTDGAVTAVEGLDEVGRRIAGEAQDLTAEIPTIDTLLDRVVDADASTVPEATFDDGGVPTAVTFDPSPGIDDEECYTVADVQPTA</sequence>
<dbReference type="InterPro" id="IPR046172">
    <property type="entry name" value="DUF6174"/>
</dbReference>
<dbReference type="EMBL" id="JAAXOY010000475">
    <property type="protein sequence ID" value="NKY40838.1"/>
    <property type="molecule type" value="Genomic_DNA"/>
</dbReference>
<dbReference type="Pfam" id="PF19671">
    <property type="entry name" value="DUF6174"/>
    <property type="match status" value="1"/>
</dbReference>
<evidence type="ECO:0008006" key="3">
    <source>
        <dbReference type="Google" id="ProtNLM"/>
    </source>
</evidence>